<protein>
    <recommendedName>
        <fullName evidence="3">Orotate phosphoribosyltransferase</fullName>
    </recommendedName>
</protein>
<proteinExistence type="predicted"/>
<evidence type="ECO:0000313" key="1">
    <source>
        <dbReference type="EMBL" id="MCP2263857.1"/>
    </source>
</evidence>
<dbReference type="EMBL" id="JAMTCS010000003">
    <property type="protein sequence ID" value="MCP2263857.1"/>
    <property type="molecule type" value="Genomic_DNA"/>
</dbReference>
<dbReference type="Proteomes" id="UP001139493">
    <property type="component" value="Unassembled WGS sequence"/>
</dbReference>
<dbReference type="AlphaFoldDB" id="A0A9X2FYU7"/>
<name>A0A9X2FYU7_9MICO</name>
<gene>
    <name evidence="1" type="ORF">APR03_001193</name>
</gene>
<accession>A0A9X2FYU7</accession>
<evidence type="ECO:0000313" key="2">
    <source>
        <dbReference type="Proteomes" id="UP001139493"/>
    </source>
</evidence>
<evidence type="ECO:0008006" key="3">
    <source>
        <dbReference type="Google" id="ProtNLM"/>
    </source>
</evidence>
<reference evidence="1" key="1">
    <citation type="submission" date="2022-06" db="EMBL/GenBank/DDBJ databases">
        <title>Genomic Encyclopedia of Archaeal and Bacterial Type Strains, Phase II (KMG-II): from individual species to whole genera.</title>
        <authorList>
            <person name="Goeker M."/>
        </authorList>
    </citation>
    <scope>NUCLEOTIDE SEQUENCE</scope>
    <source>
        <strain evidence="1">DSM 26652</strain>
    </source>
</reference>
<dbReference type="RefSeq" id="WP_253833660.1">
    <property type="nucleotide sequence ID" value="NZ_JAMTCS010000003.1"/>
</dbReference>
<comment type="caution">
    <text evidence="1">The sequence shown here is derived from an EMBL/GenBank/DDBJ whole genome shotgun (WGS) entry which is preliminary data.</text>
</comment>
<sequence>MTSDAALARDIDATCRLTGSFTLRSGQVASKYFDTYLVESDPPRRRAPALTLRRP</sequence>
<organism evidence="1 2">
    <name type="scientific">Promicromonospora thailandica</name>
    <dbReference type="NCBI Taxonomy" id="765201"/>
    <lineage>
        <taxon>Bacteria</taxon>
        <taxon>Bacillati</taxon>
        <taxon>Actinomycetota</taxon>
        <taxon>Actinomycetes</taxon>
        <taxon>Micrococcales</taxon>
        <taxon>Promicromonosporaceae</taxon>
        <taxon>Promicromonospora</taxon>
    </lineage>
</organism>
<keyword evidence="2" id="KW-1185">Reference proteome</keyword>